<dbReference type="Proteomes" id="UP001589755">
    <property type="component" value="Unassembled WGS sequence"/>
</dbReference>
<dbReference type="InterPro" id="IPR029052">
    <property type="entry name" value="Metallo-depent_PP-like"/>
</dbReference>
<evidence type="ECO:0000256" key="3">
    <source>
        <dbReference type="ARBA" id="ARBA00023004"/>
    </source>
</evidence>
<proteinExistence type="inferred from homology"/>
<dbReference type="PANTHER" id="PTHR42988:SF2">
    <property type="entry name" value="CYCLIC NUCLEOTIDE PHOSPHODIESTERASE CBUA0032-RELATED"/>
    <property type="match status" value="1"/>
</dbReference>
<name>A0ABV6DDE4_9HYPH</name>
<keyword evidence="2" id="KW-0378">Hydrolase</keyword>
<evidence type="ECO:0000256" key="4">
    <source>
        <dbReference type="ARBA" id="ARBA00025742"/>
    </source>
</evidence>
<protein>
    <submittedName>
        <fullName evidence="6">Phosphodiesterase</fullName>
    </submittedName>
</protein>
<evidence type="ECO:0000256" key="1">
    <source>
        <dbReference type="ARBA" id="ARBA00022723"/>
    </source>
</evidence>
<comment type="similarity">
    <text evidence="4">Belongs to the cyclic nucleotide phosphodiesterase class-III family.</text>
</comment>
<dbReference type="PANTHER" id="PTHR42988">
    <property type="entry name" value="PHOSPHOHYDROLASE"/>
    <property type="match status" value="1"/>
</dbReference>
<dbReference type="RefSeq" id="WP_261522849.1">
    <property type="nucleotide sequence ID" value="NZ_JAODNW010000049.1"/>
</dbReference>
<sequence length="255" mass="28794">MNKLIWLTDLHLVEPDREWPAGVDPLRRLRACFEEIEAQHADADRIVISGDLIQIRSPGAYRILRDELEATRTPYRLLAGNHDDREALLSVFPEAGQHDGFIQYAEAVGDARILYVDTVAQDGKHHGELCPARIRWIAEQIELAGDKPLLVFLHHPPFDIGVPALDRLRLLDADVLAALLQKRRGPTHLFCGHVHRNASGLWAGHPFATLKSPHVQFDLDMKRNKLERSGEPPGYGVVLIRRHGIVLNYRDLPVS</sequence>
<keyword evidence="1" id="KW-0479">Metal-binding</keyword>
<dbReference type="EMBL" id="JBHLXD010000071">
    <property type="protein sequence ID" value="MFC0210666.1"/>
    <property type="molecule type" value="Genomic_DNA"/>
</dbReference>
<dbReference type="Pfam" id="PF00149">
    <property type="entry name" value="Metallophos"/>
    <property type="match status" value="1"/>
</dbReference>
<dbReference type="CDD" id="cd07402">
    <property type="entry name" value="MPP_GpdQ"/>
    <property type="match status" value="1"/>
</dbReference>
<evidence type="ECO:0000259" key="5">
    <source>
        <dbReference type="Pfam" id="PF00149"/>
    </source>
</evidence>
<dbReference type="InterPro" id="IPR004843">
    <property type="entry name" value="Calcineurin-like_PHP"/>
</dbReference>
<reference evidence="6 7" key="1">
    <citation type="submission" date="2024-09" db="EMBL/GenBank/DDBJ databases">
        <authorList>
            <person name="Sun Q."/>
            <person name="Mori K."/>
        </authorList>
    </citation>
    <scope>NUCLEOTIDE SEQUENCE [LARGE SCALE GENOMIC DNA]</scope>
    <source>
        <strain evidence="6 7">CCM 8543</strain>
    </source>
</reference>
<organism evidence="6 7">
    <name type="scientific">Chelativorans intermedius</name>
    <dbReference type="NCBI Taxonomy" id="515947"/>
    <lineage>
        <taxon>Bacteria</taxon>
        <taxon>Pseudomonadati</taxon>
        <taxon>Pseudomonadota</taxon>
        <taxon>Alphaproteobacteria</taxon>
        <taxon>Hyphomicrobiales</taxon>
        <taxon>Phyllobacteriaceae</taxon>
        <taxon>Chelativorans</taxon>
    </lineage>
</organism>
<evidence type="ECO:0000313" key="7">
    <source>
        <dbReference type="Proteomes" id="UP001589755"/>
    </source>
</evidence>
<gene>
    <name evidence="6" type="ORF">ACFFJ2_19960</name>
</gene>
<keyword evidence="3" id="KW-0408">Iron</keyword>
<dbReference type="InterPro" id="IPR026575">
    <property type="entry name" value="GpdQ/CpdA-like"/>
</dbReference>
<keyword evidence="7" id="KW-1185">Reference proteome</keyword>
<feature type="domain" description="Calcineurin-like phosphoesterase" evidence="5">
    <location>
        <begin position="5"/>
        <end position="196"/>
    </location>
</feature>
<comment type="caution">
    <text evidence="6">The sequence shown here is derived from an EMBL/GenBank/DDBJ whole genome shotgun (WGS) entry which is preliminary data.</text>
</comment>
<evidence type="ECO:0000256" key="2">
    <source>
        <dbReference type="ARBA" id="ARBA00022801"/>
    </source>
</evidence>
<evidence type="ECO:0000313" key="6">
    <source>
        <dbReference type="EMBL" id="MFC0210666.1"/>
    </source>
</evidence>
<dbReference type="SUPFAM" id="SSF56300">
    <property type="entry name" value="Metallo-dependent phosphatases"/>
    <property type="match status" value="1"/>
</dbReference>
<dbReference type="Gene3D" id="3.60.21.10">
    <property type="match status" value="1"/>
</dbReference>
<accession>A0ABV6DDE4</accession>
<dbReference type="InterPro" id="IPR050884">
    <property type="entry name" value="CNP_phosphodiesterase-III"/>
</dbReference>